<protein>
    <submittedName>
        <fullName evidence="2">Uncharacterized protein</fullName>
    </submittedName>
</protein>
<dbReference type="AlphaFoldDB" id="A0A5B7H142"/>
<evidence type="ECO:0000313" key="3">
    <source>
        <dbReference type="Proteomes" id="UP000324222"/>
    </source>
</evidence>
<reference evidence="2 3" key="1">
    <citation type="submission" date="2019-05" db="EMBL/GenBank/DDBJ databases">
        <title>Another draft genome of Portunus trituberculatus and its Hox gene families provides insights of decapod evolution.</title>
        <authorList>
            <person name="Jeong J.-H."/>
            <person name="Song I."/>
            <person name="Kim S."/>
            <person name="Choi T."/>
            <person name="Kim D."/>
            <person name="Ryu S."/>
            <person name="Kim W."/>
        </authorList>
    </citation>
    <scope>NUCLEOTIDE SEQUENCE [LARGE SCALE GENOMIC DNA]</scope>
    <source>
        <tissue evidence="2">Muscle</tissue>
    </source>
</reference>
<feature type="region of interest" description="Disordered" evidence="1">
    <location>
        <begin position="47"/>
        <end position="68"/>
    </location>
</feature>
<gene>
    <name evidence="2" type="ORF">E2C01_058913</name>
</gene>
<accession>A0A5B7H142</accession>
<evidence type="ECO:0000313" key="2">
    <source>
        <dbReference type="EMBL" id="MPC64792.1"/>
    </source>
</evidence>
<dbReference type="EMBL" id="VSRR010022585">
    <property type="protein sequence ID" value="MPC64792.1"/>
    <property type="molecule type" value="Genomic_DNA"/>
</dbReference>
<sequence length="81" mass="9290">MGERLCVGRAEDQRGCARPHWRRRPEIMEGEGSKGEGVLHLLYRRARPSSHERRISPAQEARSEQPTMKSELLGFTYRGAL</sequence>
<dbReference type="Proteomes" id="UP000324222">
    <property type="component" value="Unassembled WGS sequence"/>
</dbReference>
<proteinExistence type="predicted"/>
<evidence type="ECO:0000256" key="1">
    <source>
        <dbReference type="SAM" id="MobiDB-lite"/>
    </source>
</evidence>
<keyword evidence="3" id="KW-1185">Reference proteome</keyword>
<name>A0A5B7H142_PORTR</name>
<comment type="caution">
    <text evidence="2">The sequence shown here is derived from an EMBL/GenBank/DDBJ whole genome shotgun (WGS) entry which is preliminary data.</text>
</comment>
<organism evidence="2 3">
    <name type="scientific">Portunus trituberculatus</name>
    <name type="common">Swimming crab</name>
    <name type="synonym">Neptunus trituberculatus</name>
    <dbReference type="NCBI Taxonomy" id="210409"/>
    <lineage>
        <taxon>Eukaryota</taxon>
        <taxon>Metazoa</taxon>
        <taxon>Ecdysozoa</taxon>
        <taxon>Arthropoda</taxon>
        <taxon>Crustacea</taxon>
        <taxon>Multicrustacea</taxon>
        <taxon>Malacostraca</taxon>
        <taxon>Eumalacostraca</taxon>
        <taxon>Eucarida</taxon>
        <taxon>Decapoda</taxon>
        <taxon>Pleocyemata</taxon>
        <taxon>Brachyura</taxon>
        <taxon>Eubrachyura</taxon>
        <taxon>Portunoidea</taxon>
        <taxon>Portunidae</taxon>
        <taxon>Portuninae</taxon>
        <taxon>Portunus</taxon>
    </lineage>
</organism>